<keyword evidence="1" id="KW-1133">Transmembrane helix</keyword>
<comment type="caution">
    <text evidence="2">The sequence shown here is derived from an EMBL/GenBank/DDBJ whole genome shotgun (WGS) entry which is preliminary data.</text>
</comment>
<dbReference type="AlphaFoldDB" id="A0AAV9KRQ9"/>
<evidence type="ECO:0000256" key="1">
    <source>
        <dbReference type="SAM" id="Phobius"/>
    </source>
</evidence>
<organism evidence="2 3">
    <name type="scientific">Solanum pinnatisectum</name>
    <name type="common">tansyleaf nightshade</name>
    <dbReference type="NCBI Taxonomy" id="50273"/>
    <lineage>
        <taxon>Eukaryota</taxon>
        <taxon>Viridiplantae</taxon>
        <taxon>Streptophyta</taxon>
        <taxon>Embryophyta</taxon>
        <taxon>Tracheophyta</taxon>
        <taxon>Spermatophyta</taxon>
        <taxon>Magnoliopsida</taxon>
        <taxon>eudicotyledons</taxon>
        <taxon>Gunneridae</taxon>
        <taxon>Pentapetalae</taxon>
        <taxon>asterids</taxon>
        <taxon>lamiids</taxon>
        <taxon>Solanales</taxon>
        <taxon>Solanaceae</taxon>
        <taxon>Solanoideae</taxon>
        <taxon>Solaneae</taxon>
        <taxon>Solanum</taxon>
    </lineage>
</organism>
<evidence type="ECO:0000313" key="3">
    <source>
        <dbReference type="Proteomes" id="UP001311915"/>
    </source>
</evidence>
<evidence type="ECO:0000313" key="2">
    <source>
        <dbReference type="EMBL" id="KAK4716109.1"/>
    </source>
</evidence>
<dbReference type="Proteomes" id="UP001311915">
    <property type="component" value="Unassembled WGS sequence"/>
</dbReference>
<reference evidence="2 3" key="1">
    <citation type="submission" date="2023-10" db="EMBL/GenBank/DDBJ databases">
        <title>Genome-Wide Identification Analysis in wild type Solanum Pinnatisectum Reveals Some Genes Defensing Phytophthora Infestans.</title>
        <authorList>
            <person name="Sun C."/>
        </authorList>
    </citation>
    <scope>NUCLEOTIDE SEQUENCE [LARGE SCALE GENOMIC DNA]</scope>
    <source>
        <strain evidence="2">LQN</strain>
        <tissue evidence="2">Leaf</tissue>
    </source>
</reference>
<proteinExistence type="predicted"/>
<name>A0AAV9KRQ9_9SOLN</name>
<accession>A0AAV9KRQ9</accession>
<sequence length="211" mass="24339">MERERERVKKVELIQKAINQLINHEQLQSKTCHLLDDSFVAVAVAVDEETDHRHQLLSQLLTQLDTLKEESQFDHMNESTNLQDAPVELEAEEEVKEEKVVKELRKIQKQNFITQCLLSVMIVLTLTWQLSEVSIILKMKDGLNHPFRSITSMLTGWIKGPPPVLNGRDRDLNNSAKQLKHQVEAMSLPKLKAPELPHMELASFDFINEED</sequence>
<keyword evidence="3" id="KW-1185">Reference proteome</keyword>
<dbReference type="PANTHER" id="PTHR35280:SF1">
    <property type="entry name" value="F17L21.9"/>
    <property type="match status" value="1"/>
</dbReference>
<keyword evidence="1" id="KW-0472">Membrane</keyword>
<feature type="transmembrane region" description="Helical" evidence="1">
    <location>
        <begin position="112"/>
        <end position="130"/>
    </location>
</feature>
<keyword evidence="1" id="KW-0812">Transmembrane</keyword>
<gene>
    <name evidence="2" type="ORF">R3W88_014447</name>
</gene>
<dbReference type="EMBL" id="JAWPEI010000009">
    <property type="protein sequence ID" value="KAK4716109.1"/>
    <property type="molecule type" value="Genomic_DNA"/>
</dbReference>
<protein>
    <submittedName>
        <fullName evidence="2">Uncharacterized protein</fullName>
    </submittedName>
</protein>
<dbReference type="PANTHER" id="PTHR35280">
    <property type="entry name" value="F17L21.9"/>
    <property type="match status" value="1"/>
</dbReference>